<dbReference type="VEuPathDB" id="VectorBase:GPAI000421"/>
<sequence length="197" mass="22479">MVIYSEWRAVEKCAWYIKNFGDTLVKAVLAKAAAPTLYLGTSEKSSLPRREVWQMDVFERDEMIDDDNIPSTSKRLRGTLSNNRLNISQKGEQSKFDSIPGRGKHNRRKSKSEPSFLVNNCTVINLHGIKDSNYKYELKKMVAKLTDEEKIIITNVDDVFISGTIDYNKEDDCMGGCTYEKNKIIPAANNQFQRALV</sequence>
<accession>A0A1A9Z0P2</accession>
<keyword evidence="3" id="KW-1185">Reference proteome</keyword>
<evidence type="ECO:0000256" key="1">
    <source>
        <dbReference type="SAM" id="MobiDB-lite"/>
    </source>
</evidence>
<reference evidence="3" key="1">
    <citation type="submission" date="2014-03" db="EMBL/GenBank/DDBJ databases">
        <authorList>
            <person name="Aksoy S."/>
            <person name="Warren W."/>
            <person name="Wilson R.K."/>
        </authorList>
    </citation>
    <scope>NUCLEOTIDE SEQUENCE [LARGE SCALE GENOMIC DNA]</scope>
    <source>
        <strain evidence="3">IAEA</strain>
    </source>
</reference>
<reference evidence="2" key="2">
    <citation type="submission" date="2020-05" db="UniProtKB">
        <authorList>
            <consortium name="EnsemblMetazoa"/>
        </authorList>
    </citation>
    <scope>IDENTIFICATION</scope>
    <source>
        <strain evidence="2">IAEA</strain>
    </source>
</reference>
<proteinExistence type="predicted"/>
<dbReference type="AlphaFoldDB" id="A0A1A9Z0P2"/>
<feature type="region of interest" description="Disordered" evidence="1">
    <location>
        <begin position="91"/>
        <end position="112"/>
    </location>
</feature>
<evidence type="ECO:0000313" key="2">
    <source>
        <dbReference type="EnsemblMetazoa" id="GPAI000421-PA"/>
    </source>
</evidence>
<evidence type="ECO:0000313" key="3">
    <source>
        <dbReference type="Proteomes" id="UP000092445"/>
    </source>
</evidence>
<name>A0A1A9Z0P2_GLOPL</name>
<protein>
    <submittedName>
        <fullName evidence="2">Uncharacterized protein</fullName>
    </submittedName>
</protein>
<dbReference type="Proteomes" id="UP000092445">
    <property type="component" value="Unassembled WGS sequence"/>
</dbReference>
<organism evidence="2 3">
    <name type="scientific">Glossina pallidipes</name>
    <name type="common">Tsetse fly</name>
    <dbReference type="NCBI Taxonomy" id="7398"/>
    <lineage>
        <taxon>Eukaryota</taxon>
        <taxon>Metazoa</taxon>
        <taxon>Ecdysozoa</taxon>
        <taxon>Arthropoda</taxon>
        <taxon>Hexapoda</taxon>
        <taxon>Insecta</taxon>
        <taxon>Pterygota</taxon>
        <taxon>Neoptera</taxon>
        <taxon>Endopterygota</taxon>
        <taxon>Diptera</taxon>
        <taxon>Brachycera</taxon>
        <taxon>Muscomorpha</taxon>
        <taxon>Hippoboscoidea</taxon>
        <taxon>Glossinidae</taxon>
        <taxon>Glossina</taxon>
    </lineage>
</organism>
<dbReference type="EnsemblMetazoa" id="GPAI000421-RA">
    <property type="protein sequence ID" value="GPAI000421-PA"/>
    <property type="gene ID" value="GPAI000421"/>
</dbReference>